<evidence type="ECO:0000313" key="1">
    <source>
        <dbReference type="EMBL" id="JAP24027.1"/>
    </source>
</evidence>
<sequence>MAFELCNIELISEQLTTKFVHSIGELLDGPKYCYHLSLALDSSLVLPFGSKSYFIKRYLS</sequence>
<dbReference type="AlphaFoldDB" id="A0A0V0HWZ3"/>
<proteinExistence type="predicted"/>
<dbReference type="EMBL" id="GEDG01014836">
    <property type="protein sequence ID" value="JAP24027.1"/>
    <property type="molecule type" value="Transcribed_RNA"/>
</dbReference>
<reference evidence="1" key="1">
    <citation type="submission" date="2015-12" db="EMBL/GenBank/DDBJ databases">
        <title>Gene expression during late stages of embryo sac development: a critical building block for successful pollen-pistil interactions.</title>
        <authorList>
            <person name="Liu Y."/>
            <person name="Joly V."/>
            <person name="Sabar M."/>
            <person name="Matton D.P."/>
        </authorList>
    </citation>
    <scope>NUCLEOTIDE SEQUENCE</scope>
</reference>
<protein>
    <submittedName>
        <fullName evidence="1">Putative ovule protein</fullName>
    </submittedName>
</protein>
<accession>A0A0V0HWZ3</accession>
<name>A0A0V0HWZ3_SOLCH</name>
<organism evidence="1">
    <name type="scientific">Solanum chacoense</name>
    <name type="common">Chaco potato</name>
    <dbReference type="NCBI Taxonomy" id="4108"/>
    <lineage>
        <taxon>Eukaryota</taxon>
        <taxon>Viridiplantae</taxon>
        <taxon>Streptophyta</taxon>
        <taxon>Embryophyta</taxon>
        <taxon>Tracheophyta</taxon>
        <taxon>Spermatophyta</taxon>
        <taxon>Magnoliopsida</taxon>
        <taxon>eudicotyledons</taxon>
        <taxon>Gunneridae</taxon>
        <taxon>Pentapetalae</taxon>
        <taxon>asterids</taxon>
        <taxon>lamiids</taxon>
        <taxon>Solanales</taxon>
        <taxon>Solanaceae</taxon>
        <taxon>Solanoideae</taxon>
        <taxon>Solaneae</taxon>
        <taxon>Solanum</taxon>
    </lineage>
</organism>